<dbReference type="PROSITE" id="PS00232">
    <property type="entry name" value="CADHERIN_1"/>
    <property type="match status" value="2"/>
</dbReference>
<keyword evidence="5 10" id="KW-1133">Transmembrane helix</keyword>
<evidence type="ECO:0000256" key="5">
    <source>
        <dbReference type="ARBA" id="ARBA00022989"/>
    </source>
</evidence>
<feature type="compositionally biased region" description="Basic and acidic residues" evidence="9">
    <location>
        <begin position="1178"/>
        <end position="1188"/>
    </location>
</feature>
<dbReference type="SMART" id="SM00112">
    <property type="entry name" value="CA"/>
    <property type="match status" value="7"/>
</dbReference>
<evidence type="ECO:0000256" key="10">
    <source>
        <dbReference type="SAM" id="Phobius"/>
    </source>
</evidence>
<dbReference type="Gene3D" id="2.60.40.60">
    <property type="entry name" value="Cadherins"/>
    <property type="match status" value="7"/>
</dbReference>
<evidence type="ECO:0000313" key="14">
    <source>
        <dbReference type="RefSeq" id="XP_005093413.1"/>
    </source>
</evidence>
<evidence type="ECO:0000256" key="11">
    <source>
        <dbReference type="SAM" id="SignalP"/>
    </source>
</evidence>
<keyword evidence="2 10" id="KW-0812">Transmembrane</keyword>
<dbReference type="InterPro" id="IPR015919">
    <property type="entry name" value="Cadherin-like_sf"/>
</dbReference>
<dbReference type="Proteomes" id="UP000694888">
    <property type="component" value="Unplaced"/>
</dbReference>
<feature type="compositionally biased region" description="Polar residues" evidence="9">
    <location>
        <begin position="1264"/>
        <end position="1278"/>
    </location>
</feature>
<gene>
    <name evidence="14 15" type="primary">LOC101860241</name>
</gene>
<dbReference type="RefSeq" id="XP_005093413.1">
    <property type="nucleotide sequence ID" value="XM_005093356.3"/>
</dbReference>
<keyword evidence="4 8" id="KW-0106">Calcium</keyword>
<protein>
    <submittedName>
        <fullName evidence="14 15">Protocadherin gamma-B5</fullName>
    </submittedName>
</protein>
<dbReference type="SUPFAM" id="SSF49313">
    <property type="entry name" value="Cadherin-like"/>
    <property type="match status" value="7"/>
</dbReference>
<reference evidence="14 15" key="1">
    <citation type="submission" date="2025-05" db="UniProtKB">
        <authorList>
            <consortium name="RefSeq"/>
        </authorList>
    </citation>
    <scope>IDENTIFICATION</scope>
</reference>
<keyword evidence="13" id="KW-1185">Reference proteome</keyword>
<name>A0ABM0JGW7_APLCA</name>
<sequence>MSASTTSGRRGSPQLLMSPARLPRALYLLLLLTWIVCLPDPSLAQNMEIRTSIREQLLPGYVILNLATDPKFVSILESSAAASPQSDLRFSILTSGNPNSLYFGVGEKTGIVEVAKTIDREYVCSFRSVCVLDFEVAARSEYGVFFVLVNFVVEVTDFNDNPPEFTQAQFELYVPENSVRGRSFQLPVAFDRDTGPENGVSEYRILKGPDLFDLVTTESGFNSSDVYLTLQSTVNRESAPSYKILVGAIDGGQPSLTGTLTVEVHVSDINDNFPVFERPVYVVNIPEDTRNDQIIQQVKATDADTGPNGELVYSFSSLQPLDDLQYFGIKPKTGEIYVTQSVESRTGQDIELLVEASDQGHPPKVSRTRVQIQVEDTVNSMPEIMVDTLGGIYGVAEVSEYGEIGKVVAHVSVRDSDSGDNGRTDCNLSGPEFRLVKLDNKGKYKAVLMSSLDRELVSMYNVTVSCSDHGFPSLLATRDFAVQVLDENDQTPKFSQRTYEASMYENNKPGVLVKQLTVTDGDTGENAQVFFEVVGINKRFFSVFDNGSMVAMESLDRELTDRIVTTIVVTDRGKPPLSSTATVIVNLLDVNDVTPYFSEMIFKFEVTEGNPGSRFVGIVSASDDDVGANKNVFYHLPLEYTQTENNFVIGTDGGVIKTNKVLDREEKETHNFLVLATDRGTPARTGTASVIITVLDINDNDPYFLFPNASNDSLVIPHTFDKDERIVSIKADDRDKGLNSALVYSVSSINESAPFAVNPQTGSLYLNEKLTSEDVGLYTLTLMAHDQGTDKQRATQYPLYVEVYFDNSTLLAALDAGGPSKTMIMAVVISAVLLVILVTVLVTYICYKKYEAKKSAGGVPNSASTSSTTKLHGGYYIAPGVRGSSSSFIGKQEDGTCNSGHEMGEGMKTSNPYVVMVPAPSSERDTAPEIVEISRPGHPNGLNDTLNTDDLDQTDDGQFSTFKSQEDILSPGIRQGSLSRRAHDTSDVKRPINDTFDDDMSCDSTSDSGRGGSDVENGAAAAKEKARAQAATPISVKSGISNRLSPLPREHERTFHTFRGDSPSSFPFDSDSDTLTRPQRLRASPMPMMATPSRRDIPRFEPGATSSLSRYSESDTDNDLTPRGRPSHPPPPPPLNIAGIHNPNSSFSGFSSGGEGSTPRQPVRVAPLPMFMGPSMYQRHDSETDHSDAGSNPSSSLSRRNHVPRLPYYPGIEFTHHAYGGSNRNSISAFSNHSSASASDGYYPDPHQAPLYSPSASRVDYNRGLSNTSSGAQPYNYDYNNPQTFMPDGRVSGNYGNVVSELQDSRPVSMEEDFLLPPYPEVDEEEEQEAENLAMHSGFTGFSPERDAERAALFDRSRFESSA</sequence>
<evidence type="ECO:0000256" key="7">
    <source>
        <dbReference type="ARBA" id="ARBA00023180"/>
    </source>
</evidence>
<dbReference type="PANTHER" id="PTHR24028:SF146">
    <property type="entry name" value="CADHERIN 96CB, ISOFORM D-RELATED"/>
    <property type="match status" value="1"/>
</dbReference>
<evidence type="ECO:0000256" key="2">
    <source>
        <dbReference type="ARBA" id="ARBA00022692"/>
    </source>
</evidence>
<feature type="domain" description="Cadherin" evidence="12">
    <location>
        <begin position="277"/>
        <end position="384"/>
    </location>
</feature>
<feature type="compositionally biased region" description="Basic and acidic residues" evidence="9">
    <location>
        <begin position="981"/>
        <end position="992"/>
    </location>
</feature>
<dbReference type="InterPro" id="IPR020894">
    <property type="entry name" value="Cadherin_CS"/>
</dbReference>
<dbReference type="PANTHER" id="PTHR24028">
    <property type="entry name" value="CADHERIN-87A"/>
    <property type="match status" value="1"/>
</dbReference>
<keyword evidence="11" id="KW-0732">Signal</keyword>
<evidence type="ECO:0000313" key="15">
    <source>
        <dbReference type="RefSeq" id="XP_012935211.1"/>
    </source>
</evidence>
<feature type="domain" description="Cadherin" evidence="12">
    <location>
        <begin position="45"/>
        <end position="165"/>
    </location>
</feature>
<dbReference type="InterPro" id="IPR050174">
    <property type="entry name" value="Protocadherin/Cadherin-CA"/>
</dbReference>
<comment type="subcellular location">
    <subcellularLocation>
        <location evidence="1">Membrane</location>
        <topology evidence="1">Single-pass membrane protein</topology>
    </subcellularLocation>
</comment>
<dbReference type="InterPro" id="IPR002126">
    <property type="entry name" value="Cadherin-like_dom"/>
</dbReference>
<dbReference type="PROSITE" id="PS50268">
    <property type="entry name" value="CADHERIN_2"/>
    <property type="match status" value="7"/>
</dbReference>
<feature type="domain" description="Cadherin" evidence="12">
    <location>
        <begin position="166"/>
        <end position="276"/>
    </location>
</feature>
<dbReference type="Pfam" id="PF00028">
    <property type="entry name" value="Cadherin"/>
    <property type="match status" value="6"/>
</dbReference>
<feature type="chain" id="PRO_5045021082" evidence="11">
    <location>
        <begin position="45"/>
        <end position="1363"/>
    </location>
</feature>
<feature type="compositionally biased region" description="Basic and acidic residues" evidence="9">
    <location>
        <begin position="1048"/>
        <end position="1059"/>
    </location>
</feature>
<evidence type="ECO:0000259" key="12">
    <source>
        <dbReference type="PROSITE" id="PS50268"/>
    </source>
</evidence>
<accession>A0ABM0JGW7</accession>
<keyword evidence="6 10" id="KW-0472">Membrane</keyword>
<dbReference type="PRINTS" id="PR00205">
    <property type="entry name" value="CADHERIN"/>
</dbReference>
<feature type="region of interest" description="Disordered" evidence="9">
    <location>
        <begin position="1232"/>
        <end position="1278"/>
    </location>
</feature>
<evidence type="ECO:0000313" key="13">
    <source>
        <dbReference type="Proteomes" id="UP000694888"/>
    </source>
</evidence>
<evidence type="ECO:0000256" key="3">
    <source>
        <dbReference type="ARBA" id="ARBA00022737"/>
    </source>
</evidence>
<keyword evidence="7" id="KW-0325">Glycoprotein</keyword>
<dbReference type="GeneID" id="101860241"/>
<evidence type="ECO:0000256" key="1">
    <source>
        <dbReference type="ARBA" id="ARBA00004167"/>
    </source>
</evidence>
<evidence type="ECO:0000256" key="8">
    <source>
        <dbReference type="PROSITE-ProRule" id="PRU00043"/>
    </source>
</evidence>
<dbReference type="CDD" id="cd11304">
    <property type="entry name" value="Cadherin_repeat"/>
    <property type="match status" value="7"/>
</dbReference>
<proteinExistence type="predicted"/>
<evidence type="ECO:0000256" key="4">
    <source>
        <dbReference type="ARBA" id="ARBA00022837"/>
    </source>
</evidence>
<dbReference type="RefSeq" id="XP_012935211.1">
    <property type="nucleotide sequence ID" value="XM_013079757.2"/>
</dbReference>
<feature type="compositionally biased region" description="Polar residues" evidence="9">
    <location>
        <begin position="1189"/>
        <end position="1198"/>
    </location>
</feature>
<evidence type="ECO:0000256" key="6">
    <source>
        <dbReference type="ARBA" id="ARBA00023136"/>
    </source>
</evidence>
<feature type="transmembrane region" description="Helical" evidence="10">
    <location>
        <begin position="823"/>
        <end position="847"/>
    </location>
</feature>
<feature type="signal peptide" evidence="11">
    <location>
        <begin position="1"/>
        <end position="44"/>
    </location>
</feature>
<feature type="domain" description="Cadherin" evidence="12">
    <location>
        <begin position="495"/>
        <end position="597"/>
    </location>
</feature>
<keyword evidence="3" id="KW-0677">Repeat</keyword>
<feature type="domain" description="Cadherin" evidence="12">
    <location>
        <begin position="396"/>
        <end position="494"/>
    </location>
</feature>
<feature type="region of interest" description="Disordered" evidence="9">
    <location>
        <begin position="933"/>
        <end position="1204"/>
    </location>
</feature>
<evidence type="ECO:0000256" key="9">
    <source>
        <dbReference type="SAM" id="MobiDB-lite"/>
    </source>
</evidence>
<organism evidence="13 14">
    <name type="scientific">Aplysia californica</name>
    <name type="common">California sea hare</name>
    <dbReference type="NCBI Taxonomy" id="6500"/>
    <lineage>
        <taxon>Eukaryota</taxon>
        <taxon>Metazoa</taxon>
        <taxon>Spiralia</taxon>
        <taxon>Lophotrochozoa</taxon>
        <taxon>Mollusca</taxon>
        <taxon>Gastropoda</taxon>
        <taxon>Heterobranchia</taxon>
        <taxon>Euthyneura</taxon>
        <taxon>Tectipleura</taxon>
        <taxon>Aplysiida</taxon>
        <taxon>Aplysioidea</taxon>
        <taxon>Aplysiidae</taxon>
        <taxon>Aplysia</taxon>
    </lineage>
</organism>
<feature type="domain" description="Cadherin" evidence="12">
    <location>
        <begin position="598"/>
        <end position="704"/>
    </location>
</feature>
<feature type="domain" description="Cadherin" evidence="12">
    <location>
        <begin position="726"/>
        <end position="821"/>
    </location>
</feature>